<protein>
    <submittedName>
        <fullName evidence="1">Uncharacterized protein</fullName>
    </submittedName>
</protein>
<organism evidence="1 2">
    <name type="scientific">Pseudoxanthobacter soli DSM 19599</name>
    <dbReference type="NCBI Taxonomy" id="1123029"/>
    <lineage>
        <taxon>Bacteria</taxon>
        <taxon>Pseudomonadati</taxon>
        <taxon>Pseudomonadota</taxon>
        <taxon>Alphaproteobacteria</taxon>
        <taxon>Hyphomicrobiales</taxon>
        <taxon>Segnochrobactraceae</taxon>
        <taxon>Pseudoxanthobacter</taxon>
    </lineage>
</organism>
<dbReference type="AlphaFoldDB" id="A0A1M7ZNN5"/>
<gene>
    <name evidence="1" type="ORF">SAMN02745172_03189</name>
</gene>
<name>A0A1M7ZNN5_9HYPH</name>
<dbReference type="STRING" id="1123029.SAMN02745172_03189"/>
<evidence type="ECO:0000313" key="1">
    <source>
        <dbReference type="EMBL" id="SHO66530.1"/>
    </source>
</evidence>
<dbReference type="Proteomes" id="UP000186406">
    <property type="component" value="Unassembled WGS sequence"/>
</dbReference>
<accession>A0A1M7ZNN5</accession>
<evidence type="ECO:0000313" key="2">
    <source>
        <dbReference type="Proteomes" id="UP000186406"/>
    </source>
</evidence>
<dbReference type="EMBL" id="FRXO01000006">
    <property type="protein sequence ID" value="SHO66530.1"/>
    <property type="molecule type" value="Genomic_DNA"/>
</dbReference>
<sequence length="78" mass="8919">MDFAARRRLRSVFHNVCYRSRASQTEAWATAAAVTPVEIAQSISRSDQADLNDKDRLKLSNLERFLFDLMISSNQKSL</sequence>
<reference evidence="1 2" key="1">
    <citation type="submission" date="2016-12" db="EMBL/GenBank/DDBJ databases">
        <authorList>
            <person name="Song W.-J."/>
            <person name="Kurnit D.M."/>
        </authorList>
    </citation>
    <scope>NUCLEOTIDE SEQUENCE [LARGE SCALE GENOMIC DNA]</scope>
    <source>
        <strain evidence="1 2">DSM 19599</strain>
    </source>
</reference>
<proteinExistence type="predicted"/>
<dbReference type="RefSeq" id="WP_139282554.1">
    <property type="nucleotide sequence ID" value="NZ_FRXO01000006.1"/>
</dbReference>
<keyword evidence="2" id="KW-1185">Reference proteome</keyword>